<dbReference type="InParanoid" id="F0X6J3"/>
<dbReference type="EC" id="1.3.3.3" evidence="4"/>
<dbReference type="SUPFAM" id="SSF102886">
    <property type="entry name" value="Coproporphyrinogen III oxidase"/>
    <property type="match status" value="1"/>
</dbReference>
<dbReference type="AlphaFoldDB" id="F0X6J3"/>
<dbReference type="PRINTS" id="PR00073">
    <property type="entry name" value="COPRGNOXDASE"/>
</dbReference>
<reference evidence="8 9" key="1">
    <citation type="journal article" date="2011" name="Proc. Natl. Acad. Sci. U.S.A.">
        <title>Genome and transcriptome analyses of the mountain pine beetle-fungal symbiont Grosmannia clavigera, a lodgepole pine pathogen.</title>
        <authorList>
            <person name="DiGuistini S."/>
            <person name="Wang Y."/>
            <person name="Liao N.Y."/>
            <person name="Taylor G."/>
            <person name="Tanguay P."/>
            <person name="Feau N."/>
            <person name="Henrissat B."/>
            <person name="Chan S.K."/>
            <person name="Hesse-Orce U."/>
            <person name="Alamouti S.M."/>
            <person name="Tsui C.K.M."/>
            <person name="Docking R.T."/>
            <person name="Levasseur A."/>
            <person name="Haridas S."/>
            <person name="Robertson G."/>
            <person name="Birol I."/>
            <person name="Holt R.A."/>
            <person name="Marra M.A."/>
            <person name="Hamelin R.C."/>
            <person name="Hirst M."/>
            <person name="Jones S.J.M."/>
            <person name="Bohlmann J."/>
            <person name="Breuil C."/>
        </authorList>
    </citation>
    <scope>NUCLEOTIDE SEQUENCE [LARGE SCALE GENOMIC DNA]</scope>
    <source>
        <strain evidence="9">kw1407 / UAMH 11150</strain>
    </source>
</reference>
<dbReference type="Proteomes" id="UP000007796">
    <property type="component" value="Unassembled WGS sequence"/>
</dbReference>
<evidence type="ECO:0000256" key="2">
    <source>
        <dbReference type="ARBA" id="ARBA00010644"/>
    </source>
</evidence>
<comment type="similarity">
    <text evidence="2">Belongs to the aerobic coproporphyrinogen-III oxidase family.</text>
</comment>
<keyword evidence="9" id="KW-1185">Reference proteome</keyword>
<dbReference type="RefSeq" id="XP_014176147.1">
    <property type="nucleotide sequence ID" value="XM_014320672.1"/>
</dbReference>
<dbReference type="GO" id="GO:0006782">
    <property type="term" value="P:protoporphyrinogen IX biosynthetic process"/>
    <property type="evidence" value="ECO:0007669"/>
    <property type="project" value="UniProtKB-UniPathway"/>
</dbReference>
<dbReference type="PANTHER" id="PTHR10755:SF0">
    <property type="entry name" value="OXYGEN-DEPENDENT COPROPORPHYRINOGEN-III OXIDASE, MITOCHONDRIAL"/>
    <property type="match status" value="1"/>
</dbReference>
<sequence length="676" mass="73500">MAASGRMLRLLAQSRRRVTGTIGTRGTGAGTITTARRTIASSRVSAPQSAINGSAAAAAAIGVAAGSSLLFYNMASQDPIRCDSPSLAERDEQIRRDTGGVVTEQSPMRLRMEKFIKEQQQVIIRGLAEIENSGGVASVGGPVEGRSADGQTAPRSFRQDEWQRKEGGGGITCVLQDGVVFEKAGVGVSVVYGTLPKAGIMRMRANHSKLGGSSSGSNGEGLPESLEFFAAGLSLVVHPRNPMAPTVHLNYRYFETAAPGGGETGESDGGAWWFGGGADLTPSYLFDEDAIHFHKTLKEACDRHNKDYWPRFKPWCDEYFRNKHRLESRGVGGIFFDDLDEENANSCGADRESLFSFVQDGLRSFLPSYAPIMARRKDMAFTEAEKEWQQIRRGRYVEFNLVHDRGTSFGLNTPGPRVESILMSLPLTASWKYMFEPEPDSREQHLVDVLRKPREWTPSATVPTPHVLTMASSRGLLPSPQRLLVDLVRSIGAIAVDNDDGDDVGRREPSADGNPLARMPASQRPLLAALHVLFPAMLLPALDLLDRRRVVRYGSTATTDSTGEAAFPLYQVLGDTPHVVHLRAWHCTCAYFALRAAGAETTRNTDGEHGRNSPADQNDQDTDTVDDNNLTLFSIPPCRHLLACLLAEKWPALRPHVLAIDGCGPEVLAGVAAGVH</sequence>
<name>F0X6J3_GROCL</name>
<dbReference type="HOGENOM" id="CLU_026169_3_0_1"/>
<evidence type="ECO:0000256" key="4">
    <source>
        <dbReference type="ARBA" id="ARBA00012869"/>
    </source>
</evidence>
<feature type="region of interest" description="Disordered" evidence="7">
    <location>
        <begin position="141"/>
        <end position="163"/>
    </location>
</feature>
<dbReference type="eggNOG" id="KOG1518">
    <property type="taxonomic scope" value="Eukaryota"/>
</dbReference>
<evidence type="ECO:0000256" key="1">
    <source>
        <dbReference type="ARBA" id="ARBA00005168"/>
    </source>
</evidence>
<comment type="subunit">
    <text evidence="3">Homodimer.</text>
</comment>
<gene>
    <name evidence="8" type="ORF">CMQ_6986</name>
</gene>
<dbReference type="InterPro" id="IPR001260">
    <property type="entry name" value="Coprogen_oxidase_aer"/>
</dbReference>
<proteinExistence type="inferred from homology"/>
<accession>F0X6J3</accession>
<dbReference type="FunCoup" id="F0X6J3">
    <property type="interactions" value="493"/>
</dbReference>
<dbReference type="Gene3D" id="3.40.1500.10">
    <property type="entry name" value="Coproporphyrinogen III oxidase, aerobic"/>
    <property type="match status" value="1"/>
</dbReference>
<dbReference type="OrthoDB" id="15318at2759"/>
<dbReference type="PANTHER" id="PTHR10755">
    <property type="entry name" value="COPROPORPHYRINOGEN III OXIDASE, MITOCHONDRIAL"/>
    <property type="match status" value="1"/>
</dbReference>
<evidence type="ECO:0000256" key="3">
    <source>
        <dbReference type="ARBA" id="ARBA00011738"/>
    </source>
</evidence>
<dbReference type="GO" id="GO:0004109">
    <property type="term" value="F:coproporphyrinogen oxidase activity"/>
    <property type="evidence" value="ECO:0007669"/>
    <property type="project" value="UniProtKB-EC"/>
</dbReference>
<dbReference type="EMBL" id="GL629729">
    <property type="protein sequence ID" value="EFX06665.1"/>
    <property type="molecule type" value="Genomic_DNA"/>
</dbReference>
<organism evidence="9">
    <name type="scientific">Grosmannia clavigera (strain kw1407 / UAMH 11150)</name>
    <name type="common">Blue stain fungus</name>
    <name type="synonym">Graphiocladiella clavigera</name>
    <dbReference type="NCBI Taxonomy" id="655863"/>
    <lineage>
        <taxon>Eukaryota</taxon>
        <taxon>Fungi</taxon>
        <taxon>Dikarya</taxon>
        <taxon>Ascomycota</taxon>
        <taxon>Pezizomycotina</taxon>
        <taxon>Sordariomycetes</taxon>
        <taxon>Sordariomycetidae</taxon>
        <taxon>Ophiostomatales</taxon>
        <taxon>Ophiostomataceae</taxon>
        <taxon>Leptographium</taxon>
    </lineage>
</organism>
<keyword evidence="5" id="KW-0560">Oxidoreductase</keyword>
<dbReference type="GO" id="GO:0005737">
    <property type="term" value="C:cytoplasm"/>
    <property type="evidence" value="ECO:0007669"/>
    <property type="project" value="TreeGrafter"/>
</dbReference>
<dbReference type="Pfam" id="PF01218">
    <property type="entry name" value="Coprogen_oxidas"/>
    <property type="match status" value="1"/>
</dbReference>
<dbReference type="InterPro" id="IPR036406">
    <property type="entry name" value="Coprogen_oxidase_aer_sf"/>
</dbReference>
<feature type="region of interest" description="Disordered" evidence="7">
    <location>
        <begin position="499"/>
        <end position="518"/>
    </location>
</feature>
<feature type="region of interest" description="Disordered" evidence="7">
    <location>
        <begin position="602"/>
        <end position="625"/>
    </location>
</feature>
<dbReference type="GeneID" id="25980479"/>
<protein>
    <recommendedName>
        <fullName evidence="4">coproporphyrinogen oxidase</fullName>
        <ecNumber evidence="4">1.3.3.3</ecNumber>
    </recommendedName>
</protein>
<evidence type="ECO:0000256" key="6">
    <source>
        <dbReference type="ARBA" id="ARBA00023244"/>
    </source>
</evidence>
<keyword evidence="6" id="KW-0627">Porphyrin biosynthesis</keyword>
<comment type="pathway">
    <text evidence="1">Porphyrin-containing compound metabolism; protoporphyrin-IX biosynthesis; protoporphyrinogen-IX from coproporphyrinogen-III (O2 route): step 1/1.</text>
</comment>
<dbReference type="STRING" id="655863.F0X6J3"/>
<dbReference type="UniPathway" id="UPA00251">
    <property type="reaction ID" value="UER00322"/>
</dbReference>
<evidence type="ECO:0000256" key="7">
    <source>
        <dbReference type="SAM" id="MobiDB-lite"/>
    </source>
</evidence>
<evidence type="ECO:0000313" key="9">
    <source>
        <dbReference type="Proteomes" id="UP000007796"/>
    </source>
</evidence>
<evidence type="ECO:0000256" key="5">
    <source>
        <dbReference type="ARBA" id="ARBA00023002"/>
    </source>
</evidence>
<dbReference type="NCBIfam" id="NF003727">
    <property type="entry name" value="PRK05330.1"/>
    <property type="match status" value="1"/>
</dbReference>
<evidence type="ECO:0000313" key="8">
    <source>
        <dbReference type="EMBL" id="EFX06665.1"/>
    </source>
</evidence>